<dbReference type="Proteomes" id="UP000018149">
    <property type="component" value="Chromosome I"/>
</dbReference>
<accession>A0A0B7J678</accession>
<sequence>MNIQKNVYISLVTIICILNAYYSKSYIIKKEQTIVREIRKAAELFKNFDITKSLNFYGNLATKYEAVVNEFFNSNSFNTEKPEKGIQPNAMKNFLNLTGSSILKVLSSYSETDEVDLLEVIQPALENDHKFKKAVSKIVGIHVGRNIPSEL</sequence>
<evidence type="ECO:0000313" key="3">
    <source>
        <dbReference type="Proteomes" id="UP000018149"/>
    </source>
</evidence>
<organism evidence="2 3">
    <name type="scientific">Rickettsia monacensis</name>
    <dbReference type="NCBI Taxonomy" id="109232"/>
    <lineage>
        <taxon>Bacteria</taxon>
        <taxon>Pseudomonadati</taxon>
        <taxon>Pseudomonadota</taxon>
        <taxon>Alphaproteobacteria</taxon>
        <taxon>Rickettsiales</taxon>
        <taxon>Rickettsiaceae</taxon>
        <taxon>Rickettsieae</taxon>
        <taxon>Rickettsia</taxon>
        <taxon>spotted fever group</taxon>
    </lineage>
</organism>
<dbReference type="HOGENOM" id="CLU_133277_0_0_5"/>
<feature type="transmembrane region" description="Helical" evidence="1">
    <location>
        <begin position="6"/>
        <end position="22"/>
    </location>
</feature>
<protein>
    <submittedName>
        <fullName evidence="2">Uncharacterized protein</fullName>
    </submittedName>
</protein>
<keyword evidence="1" id="KW-0472">Membrane</keyword>
<reference evidence="3" key="2">
    <citation type="submission" date="2015-01" db="EMBL/GenBank/DDBJ databases">
        <authorList>
            <person name="Felsheim R."/>
        </authorList>
    </citation>
    <scope>NUCLEOTIDE SEQUENCE [LARGE SCALE GENOMIC DNA]</scope>
    <source>
        <strain evidence="3">IrR/Munich</strain>
    </source>
</reference>
<evidence type="ECO:0000256" key="1">
    <source>
        <dbReference type="SAM" id="Phobius"/>
    </source>
</evidence>
<name>A0A0B7J678_9RICK</name>
<dbReference type="EMBL" id="LN794217">
    <property type="protein sequence ID" value="CEO17814.1"/>
    <property type="molecule type" value="Genomic_DNA"/>
</dbReference>
<keyword evidence="1" id="KW-1133">Transmembrane helix</keyword>
<dbReference type="STRING" id="109232.RMONA_07310"/>
<reference evidence="2 3" key="1">
    <citation type="submission" date="2015-01" db="EMBL/GenBank/DDBJ databases">
        <title>Draft genome sequence of Rickettsia monacensis strain IrR/Munich.</title>
        <authorList>
            <person name="Felsheim R.F."/>
            <person name="Johnson S.L."/>
            <person name="Kurtti T.J."/>
            <person name="Munderloh U.G."/>
        </authorList>
    </citation>
    <scope>NUCLEOTIDE SEQUENCE [LARGE SCALE GENOMIC DNA]</scope>
    <source>
        <strain evidence="2 3">IrR/Munich</strain>
    </source>
</reference>
<keyword evidence="3" id="KW-1185">Reference proteome</keyword>
<dbReference type="KEGG" id="rmc:RMONA_07310"/>
<proteinExistence type="predicted"/>
<keyword evidence="1" id="KW-0812">Transmembrane</keyword>
<dbReference type="AlphaFoldDB" id="A0A0B7J678"/>
<gene>
    <name evidence="2" type="ORF">RMONA_07310</name>
</gene>
<evidence type="ECO:0000313" key="2">
    <source>
        <dbReference type="EMBL" id="CEO17814.1"/>
    </source>
</evidence>